<dbReference type="Pfam" id="PF05170">
    <property type="entry name" value="AsmA"/>
    <property type="match status" value="1"/>
</dbReference>
<dbReference type="GO" id="GO:0090313">
    <property type="term" value="P:regulation of protein targeting to membrane"/>
    <property type="evidence" value="ECO:0007669"/>
    <property type="project" value="TreeGrafter"/>
</dbReference>
<dbReference type="PANTHER" id="PTHR30441">
    <property type="entry name" value="DUF748 DOMAIN-CONTAINING PROTEIN"/>
    <property type="match status" value="1"/>
</dbReference>
<feature type="domain" description="AsmA" evidence="1">
    <location>
        <begin position="310"/>
        <end position="508"/>
    </location>
</feature>
<dbReference type="AlphaFoldDB" id="A0A1B2ELK9"/>
<gene>
    <name evidence="2" type="ORF">BB934_22825</name>
</gene>
<dbReference type="InterPro" id="IPR007844">
    <property type="entry name" value="AsmA"/>
</dbReference>
<evidence type="ECO:0000313" key="2">
    <source>
        <dbReference type="EMBL" id="ANY80712.1"/>
    </source>
</evidence>
<evidence type="ECO:0000259" key="1">
    <source>
        <dbReference type="Pfam" id="PF05170"/>
    </source>
</evidence>
<dbReference type="OrthoDB" id="8003028at2"/>
<dbReference type="RefSeq" id="WP_099511784.1">
    <property type="nucleotide sequence ID" value="NZ_CP016616.1"/>
</dbReference>
<organism evidence="2">
    <name type="scientific">Microvirga ossetica</name>
    <dbReference type="NCBI Taxonomy" id="1882682"/>
    <lineage>
        <taxon>Bacteria</taxon>
        <taxon>Pseudomonadati</taxon>
        <taxon>Pseudomonadota</taxon>
        <taxon>Alphaproteobacteria</taxon>
        <taxon>Hyphomicrobiales</taxon>
        <taxon>Methylobacteriaceae</taxon>
        <taxon>Microvirga</taxon>
    </lineage>
</organism>
<dbReference type="KEGG" id="moc:BB934_22825"/>
<dbReference type="EMBL" id="CP016616">
    <property type="protein sequence ID" value="ANY80712.1"/>
    <property type="molecule type" value="Genomic_DNA"/>
</dbReference>
<dbReference type="InterPro" id="IPR052894">
    <property type="entry name" value="AsmA-related"/>
</dbReference>
<sequence length="603" mass="65076">MSRRFVFLIALIALAVLGTAASPWTLPGGGLSAELTQHVKDKYGLDLTVRGRSTFAVLPIPRVKFENVTLRFPDEALKAEGGTLRGELRVLPLLFGRIELSDFDLSETRITGSLQKIQAVDWPKVVRNGASETHARRLVINKSSLRWTDLKNANLNQLNVVIRWTDASEPLTVTGSAEWRDEPVVLEQASVFPDLLASDRISPFTLSLSSPSVRLTAEGEAQLGDTPRITGESTVKAGSVRDFTRWSGLDLPFGSLLRAVLVNGDFSMDRRRLSWPAVSLTLGSDKLEGAMGVRFDTERPVITGTLAADTLNLSDLFAPFSQARTSSGAWSEESIDLARATGMDLDLRLSAASASLGRLSLDDMAASVLVQPGRIEASIGRADFYDGTLKGRLSLVSQNGLVDFKSQGTYANVKISPFLAALGEPRWITGRAQGQFSFEGQGRNPADVIRQAEGRSTIELAEGEIVGITLQDALRRVEKRPLLASLNWKGGRTPFDKAEAQIVVKNGVGEIVGGALKGPAVQADLRGQILLPDRTLRVTADISAADAPVAQTPALVFDVTGDWDNVAVTPQVRSLIERSGAAKALFPTERVPADRQRPQAIAQ</sequence>
<name>A0A1B2ELK9_9HYPH</name>
<accession>A0A1B2ELK9</accession>
<proteinExistence type="predicted"/>
<dbReference type="GO" id="GO:0005886">
    <property type="term" value="C:plasma membrane"/>
    <property type="evidence" value="ECO:0007669"/>
    <property type="project" value="TreeGrafter"/>
</dbReference>
<reference evidence="2" key="1">
    <citation type="submission" date="2016-07" db="EMBL/GenBank/DDBJ databases">
        <title>Microvirga ossetica sp. nov. a new species of rhizobia isolated from root nodules of the legume species Vicia alpestris Steven originated from North Ossetia region in the Caucasus.</title>
        <authorList>
            <person name="Safronova V.I."/>
            <person name="Kuznetsova I.G."/>
            <person name="Sazanova A.L."/>
            <person name="Belimov A."/>
            <person name="Andronov E."/>
            <person name="Osledkin Y.S."/>
            <person name="Onishchuk O.P."/>
            <person name="Kurchak O.N."/>
            <person name="Shaposhnikov A.I."/>
            <person name="Willems A."/>
            <person name="Tikhonovich I.A."/>
        </authorList>
    </citation>
    <scope>NUCLEOTIDE SEQUENCE [LARGE SCALE GENOMIC DNA]</scope>
    <source>
        <strain evidence="2">V5/3M</strain>
    </source>
</reference>
<dbReference type="PANTHER" id="PTHR30441:SF4">
    <property type="entry name" value="PROTEIN ASMA"/>
    <property type="match status" value="1"/>
</dbReference>
<protein>
    <recommendedName>
        <fullName evidence="1">AsmA domain-containing protein</fullName>
    </recommendedName>
</protein>